<keyword evidence="2" id="KW-1185">Reference proteome</keyword>
<evidence type="ECO:0000313" key="2">
    <source>
        <dbReference type="Proteomes" id="UP000004836"/>
    </source>
</evidence>
<dbReference type="EMBL" id="ALYF01000002">
    <property type="protein sequence ID" value="EJW22107.1"/>
    <property type="molecule type" value="Genomic_DNA"/>
</dbReference>
<dbReference type="InterPro" id="IPR011004">
    <property type="entry name" value="Trimer_LpxA-like_sf"/>
</dbReference>
<accession>J9DYN0</accession>
<dbReference type="InterPro" id="IPR001451">
    <property type="entry name" value="Hexapep"/>
</dbReference>
<dbReference type="Proteomes" id="UP000004836">
    <property type="component" value="Unassembled WGS sequence"/>
</dbReference>
<dbReference type="AlphaFoldDB" id="J9DYN0"/>
<reference evidence="1 2" key="1">
    <citation type="journal article" date="2012" name="J. Bacteriol.">
        <title>Genome Sequence of Strain IMCC14465, Isolated from the East Sea, Belonging to the PS1 Clade of Alphaproteobacteria.</title>
        <authorList>
            <person name="Yang S.J."/>
            <person name="Kang I."/>
            <person name="Cho J.C."/>
        </authorList>
    </citation>
    <scope>NUCLEOTIDE SEQUENCE [LARGE SCALE GENOMIC DNA]</scope>
    <source>
        <strain evidence="1 2">IMCC14465</strain>
    </source>
</reference>
<sequence>MKAQGYKNSPVLIEDNVWLAHSSVVLAGTIIRSGSVIAANVVSPKNVDHNSLVRSPSAVVEPIDLQNIG</sequence>
<name>J9DYN0_9PROT</name>
<dbReference type="Gene3D" id="2.160.10.10">
    <property type="entry name" value="Hexapeptide repeat proteins"/>
    <property type="match status" value="1"/>
</dbReference>
<proteinExistence type="predicted"/>
<dbReference type="SUPFAM" id="SSF51161">
    <property type="entry name" value="Trimeric LpxA-like enzymes"/>
    <property type="match status" value="1"/>
</dbReference>
<dbReference type="STRING" id="1220535.IMCC14465_05010"/>
<dbReference type="Pfam" id="PF00132">
    <property type="entry name" value="Hexapep"/>
    <property type="match status" value="1"/>
</dbReference>
<protein>
    <submittedName>
        <fullName evidence="1">Uncharacterized protein</fullName>
    </submittedName>
</protein>
<comment type="caution">
    <text evidence="1">The sequence shown here is derived from an EMBL/GenBank/DDBJ whole genome shotgun (WGS) entry which is preliminary data.</text>
</comment>
<organism evidence="1 2">
    <name type="scientific">alpha proteobacterium IMCC14465</name>
    <dbReference type="NCBI Taxonomy" id="1220535"/>
    <lineage>
        <taxon>Bacteria</taxon>
        <taxon>Pseudomonadati</taxon>
        <taxon>Pseudomonadota</taxon>
        <taxon>Alphaproteobacteria</taxon>
        <taxon>PS1 clade</taxon>
    </lineage>
</organism>
<evidence type="ECO:0000313" key="1">
    <source>
        <dbReference type="EMBL" id="EJW22107.1"/>
    </source>
</evidence>
<gene>
    <name evidence="1" type="ORF">IMCC14465_05010</name>
</gene>